<organism evidence="1">
    <name type="scientific">Escherichia coli</name>
    <dbReference type="NCBI Taxonomy" id="562"/>
    <lineage>
        <taxon>Bacteria</taxon>
        <taxon>Pseudomonadati</taxon>
        <taxon>Pseudomonadota</taxon>
        <taxon>Gammaproteobacteria</taxon>
        <taxon>Enterobacterales</taxon>
        <taxon>Enterobacteriaceae</taxon>
        <taxon>Escherichia</taxon>
    </lineage>
</organism>
<keyword evidence="1" id="KW-0614">Plasmid</keyword>
<sequence>MISLSPPTICNSALFLMHSNKVLFHTYINAFFGYTIGEHTNNRCLSMVDLIYCATSQLPGTGSEVASGHEVLPGE</sequence>
<reference evidence="1" key="1">
    <citation type="submission" date="2017-05" db="EMBL/GenBank/DDBJ databases">
        <title>Complete sequence of p61806-dfrA.</title>
        <authorList>
            <person name="Li P."/>
            <person name="Feng J."/>
            <person name="Zeng L."/>
            <person name="Jiang X."/>
            <person name="Zhan Z."/>
            <person name="Luo W."/>
            <person name="Wang J."/>
            <person name="Zhou D."/>
        </authorList>
    </citation>
    <scope>NUCLEOTIDE SEQUENCE</scope>
    <source>
        <strain evidence="1">15061806</strain>
        <plasmid evidence="1">p61806-dfrA</plasmid>
    </source>
</reference>
<dbReference type="EMBL" id="MF156714">
    <property type="protein sequence ID" value="ASU04670.1"/>
    <property type="molecule type" value="Genomic_DNA"/>
</dbReference>
<geneLocation type="plasmid" evidence="1">
    <name>p61806-dfrA</name>
</geneLocation>
<dbReference type="AlphaFoldDB" id="A0A223LM13"/>
<dbReference type="EMBL" id="MF156714">
    <property type="protein sequence ID" value="ASU04663.1"/>
    <property type="molecule type" value="Genomic_DNA"/>
</dbReference>
<evidence type="ECO:0000313" key="1">
    <source>
        <dbReference type="EMBL" id="ASU04670.1"/>
    </source>
</evidence>
<accession>A0A223LM13</accession>
<name>A0A223LM13_ECOLX</name>
<protein>
    <submittedName>
        <fullName evidence="1">Uncharacterized protein</fullName>
    </submittedName>
</protein>
<proteinExistence type="predicted"/>